<feature type="region of interest" description="Disordered" evidence="1">
    <location>
        <begin position="193"/>
        <end position="332"/>
    </location>
</feature>
<sequence>IKIPSVFVAQAQYRELRFLASVINERGNPFTARVPLMVMLAYARRGHYHGRHAAGDALFHLRLVPPAIKELGATSVRLGPANLRFVPADQIVFRRQAKQPRTGRLRYMPGGFCRRGRAESPAVQPRVPRRLYRPVADNAEEMLSGMQGGRLRGRINAPAGHAAELPQRVAGARGPVAVVPTAGIRPVAITSRGRRRGQPLVAVRPGGGGGGVRGSGIRSAAAAGARPPASRGGVRAGEFGRRRRGARERRRRDGQGTEPRAAKEAARAAAAGAVGGKRRRAGAAPANAGSGRRRRARRVTRVPPPRPQKKNFRRQGFPENTTNKQKRKKIRK</sequence>
<name>A0A8H7ZUU0_9FUNG</name>
<reference evidence="2 3" key="1">
    <citation type="journal article" name="Sci. Rep.">
        <title>Genome-scale phylogenetic analyses confirm Olpidium as the closest living zoosporic fungus to the non-flagellated, terrestrial fungi.</title>
        <authorList>
            <person name="Chang Y."/>
            <person name="Rochon D."/>
            <person name="Sekimoto S."/>
            <person name="Wang Y."/>
            <person name="Chovatia M."/>
            <person name="Sandor L."/>
            <person name="Salamov A."/>
            <person name="Grigoriev I.V."/>
            <person name="Stajich J.E."/>
            <person name="Spatafora J.W."/>
        </authorList>
    </citation>
    <scope>NUCLEOTIDE SEQUENCE [LARGE SCALE GENOMIC DNA]</scope>
    <source>
        <strain evidence="2">S191</strain>
    </source>
</reference>
<feature type="compositionally biased region" description="Basic residues" evidence="1">
    <location>
        <begin position="291"/>
        <end position="300"/>
    </location>
</feature>
<keyword evidence="3" id="KW-1185">Reference proteome</keyword>
<feature type="compositionally biased region" description="Basic residues" evidence="1">
    <location>
        <begin position="241"/>
        <end position="250"/>
    </location>
</feature>
<evidence type="ECO:0000256" key="1">
    <source>
        <dbReference type="SAM" id="MobiDB-lite"/>
    </source>
</evidence>
<gene>
    <name evidence="2" type="ORF">BJ554DRAFT_8110</name>
</gene>
<organism evidence="2 3">
    <name type="scientific">Olpidium bornovanus</name>
    <dbReference type="NCBI Taxonomy" id="278681"/>
    <lineage>
        <taxon>Eukaryota</taxon>
        <taxon>Fungi</taxon>
        <taxon>Fungi incertae sedis</taxon>
        <taxon>Olpidiomycota</taxon>
        <taxon>Olpidiomycotina</taxon>
        <taxon>Olpidiomycetes</taxon>
        <taxon>Olpidiales</taxon>
        <taxon>Olpidiaceae</taxon>
        <taxon>Olpidium</taxon>
    </lineage>
</organism>
<accession>A0A8H7ZUU0</accession>
<feature type="compositionally biased region" description="Gly residues" evidence="1">
    <location>
        <begin position="205"/>
        <end position="214"/>
    </location>
</feature>
<dbReference type="EMBL" id="JAEFCI010006083">
    <property type="protein sequence ID" value="KAG5459911.1"/>
    <property type="molecule type" value="Genomic_DNA"/>
</dbReference>
<comment type="caution">
    <text evidence="2">The sequence shown here is derived from an EMBL/GenBank/DDBJ whole genome shotgun (WGS) entry which is preliminary data.</text>
</comment>
<feature type="compositionally biased region" description="Low complexity" evidence="1">
    <location>
        <begin position="215"/>
        <end position="237"/>
    </location>
</feature>
<feature type="compositionally biased region" description="Basic and acidic residues" evidence="1">
    <location>
        <begin position="251"/>
        <end position="266"/>
    </location>
</feature>
<dbReference type="Proteomes" id="UP000673691">
    <property type="component" value="Unassembled WGS sequence"/>
</dbReference>
<dbReference type="AlphaFoldDB" id="A0A8H7ZUU0"/>
<evidence type="ECO:0000313" key="2">
    <source>
        <dbReference type="EMBL" id="KAG5459911.1"/>
    </source>
</evidence>
<proteinExistence type="predicted"/>
<feature type="non-terminal residue" evidence="2">
    <location>
        <position position="1"/>
    </location>
</feature>
<evidence type="ECO:0000313" key="3">
    <source>
        <dbReference type="Proteomes" id="UP000673691"/>
    </source>
</evidence>
<protein>
    <submittedName>
        <fullName evidence="2">Uncharacterized protein</fullName>
    </submittedName>
</protein>